<protein>
    <recommendedName>
        <fullName evidence="4">Lipoprotein</fullName>
    </recommendedName>
</protein>
<proteinExistence type="predicted"/>
<feature type="signal peptide" evidence="1">
    <location>
        <begin position="1"/>
        <end position="26"/>
    </location>
</feature>
<dbReference type="HOGENOM" id="CLU_643908_0_0_11"/>
<dbReference type="KEGG" id="cfi:Celf_3303"/>
<gene>
    <name evidence="2" type="ordered locus">Celf_3303</name>
</gene>
<dbReference type="EMBL" id="CP002666">
    <property type="protein sequence ID" value="AEE47417.1"/>
    <property type="molecule type" value="Genomic_DNA"/>
</dbReference>
<dbReference type="InterPro" id="IPR015943">
    <property type="entry name" value="WD40/YVTN_repeat-like_dom_sf"/>
</dbReference>
<reference evidence="2 3" key="1">
    <citation type="submission" date="2011-04" db="EMBL/GenBank/DDBJ databases">
        <title>Complete sequence of Cellulomonas fimi ATCC 484.</title>
        <authorList>
            <consortium name="US DOE Joint Genome Institute"/>
            <person name="Lucas S."/>
            <person name="Han J."/>
            <person name="Lapidus A."/>
            <person name="Cheng J.-F."/>
            <person name="Goodwin L."/>
            <person name="Pitluck S."/>
            <person name="Peters L."/>
            <person name="Chertkov O."/>
            <person name="Detter J.C."/>
            <person name="Han C."/>
            <person name="Tapia R."/>
            <person name="Land M."/>
            <person name="Hauser L."/>
            <person name="Kyrpides N."/>
            <person name="Ivanova N."/>
            <person name="Ovchinnikova G."/>
            <person name="Pagani I."/>
            <person name="Mead D."/>
            <person name="Brumm P."/>
            <person name="Woyke T."/>
        </authorList>
    </citation>
    <scope>NUCLEOTIDE SEQUENCE [LARGE SCALE GENOMIC DNA]</scope>
    <source>
        <strain evidence="3">ATCC 484 / DSM 20113 / JCM 1341 / NBRC 15513 / NCIMB 8980 / NCTC 7547</strain>
    </source>
</reference>
<feature type="chain" id="PRO_5039615729" description="Lipoprotein" evidence="1">
    <location>
        <begin position="27"/>
        <end position="443"/>
    </location>
</feature>
<evidence type="ECO:0000313" key="3">
    <source>
        <dbReference type="Proteomes" id="UP000008460"/>
    </source>
</evidence>
<dbReference type="RefSeq" id="WP_013772441.1">
    <property type="nucleotide sequence ID" value="NC_015514.1"/>
</dbReference>
<evidence type="ECO:0008006" key="4">
    <source>
        <dbReference type="Google" id="ProtNLM"/>
    </source>
</evidence>
<evidence type="ECO:0000313" key="2">
    <source>
        <dbReference type="EMBL" id="AEE47417.1"/>
    </source>
</evidence>
<dbReference type="Proteomes" id="UP000008460">
    <property type="component" value="Chromosome"/>
</dbReference>
<dbReference type="InterPro" id="IPR011048">
    <property type="entry name" value="Haem_d1_sf"/>
</dbReference>
<dbReference type="Gene3D" id="2.130.10.10">
    <property type="entry name" value="YVTN repeat-like/Quinoprotein amine dehydrogenase"/>
    <property type="match status" value="1"/>
</dbReference>
<dbReference type="eggNOG" id="COG3391">
    <property type="taxonomic scope" value="Bacteria"/>
</dbReference>
<keyword evidence="1" id="KW-0732">Signal</keyword>
<name>F4H148_CELFA</name>
<dbReference type="SUPFAM" id="SSF51004">
    <property type="entry name" value="C-terminal (heme d1) domain of cytochrome cd1-nitrite reductase"/>
    <property type="match status" value="1"/>
</dbReference>
<organism evidence="2 3">
    <name type="scientific">Cellulomonas fimi (strain ATCC 484 / DSM 20113 / JCM 1341 / CCUG 24087 / LMG 16345 / NBRC 15513 / NCIMB 8980 / NCTC 7547 / NRS-133)</name>
    <dbReference type="NCBI Taxonomy" id="590998"/>
    <lineage>
        <taxon>Bacteria</taxon>
        <taxon>Bacillati</taxon>
        <taxon>Actinomycetota</taxon>
        <taxon>Actinomycetes</taxon>
        <taxon>Micrococcales</taxon>
        <taxon>Cellulomonadaceae</taxon>
        <taxon>Cellulomonas</taxon>
    </lineage>
</organism>
<dbReference type="AlphaFoldDB" id="F4H148"/>
<keyword evidence="3" id="KW-1185">Reference proteome</keyword>
<sequence>MRPPSPRRRARALVAALALLPLAACATGTGAATREAAPSTSAPVTSSLVVADPAAAAVHAYALPGHELLGTLDGLAVHEHAGFVQLEDGRLLAAGQEPAELVALTVTADGPQVVARTPLPGAAVHIAVDPDEGLAAVSTSSTTEGEGAITLVDLDSLEPRGTLDVATTEPGVVLAGGAVLHRDGAEQGTVALYPADVAVGADGPVEPTASAPTGAWAHGEAVVDGHLLQATDAGLERFHVARDHLDAEPTVPWSADGADWGRAYYLRVVGSTSPRVWSYVRDQTADAWGEWRNDVWVLAPDADAAERRPLGTGLAFRFAVGGHRVLFARMHPDGYSAHVVDAAPGSPTFLDTLRTVPLPTPSGAPAADADADAVWSSPGRPIAALTPDGATGYVSRGGDGVVDVLDVEAGTVTGTIDVPTPLDGGGYLVVARSGEALVDLLGR</sequence>
<accession>F4H148</accession>
<evidence type="ECO:0000256" key="1">
    <source>
        <dbReference type="SAM" id="SignalP"/>
    </source>
</evidence>